<dbReference type="Proteomes" id="UP000001982">
    <property type="component" value="Chromosome"/>
</dbReference>
<dbReference type="AlphaFoldDB" id="Q12JD8"/>
<reference evidence="1 2" key="1">
    <citation type="submission" date="2006-03" db="EMBL/GenBank/DDBJ databases">
        <title>Complete sequence of Shewanella denitrificans OS217.</title>
        <authorList>
            <consortium name="US DOE Joint Genome Institute"/>
            <person name="Copeland A."/>
            <person name="Lucas S."/>
            <person name="Lapidus A."/>
            <person name="Barry K."/>
            <person name="Detter J.C."/>
            <person name="Glavina del Rio T."/>
            <person name="Hammon N."/>
            <person name="Israni S."/>
            <person name="Dalin E."/>
            <person name="Tice H."/>
            <person name="Pitluck S."/>
            <person name="Brettin T."/>
            <person name="Bruce D."/>
            <person name="Han C."/>
            <person name="Tapia R."/>
            <person name="Gilna P."/>
            <person name="Kiss H."/>
            <person name="Schmutz J."/>
            <person name="Larimer F."/>
            <person name="Land M."/>
            <person name="Hauser L."/>
            <person name="Kyrpides N."/>
            <person name="Lykidis A."/>
            <person name="Richardson P."/>
        </authorList>
    </citation>
    <scope>NUCLEOTIDE SEQUENCE [LARGE SCALE GENOMIC DNA]</scope>
    <source>
        <strain evidence="2">OS217 / ATCC BAA-1090 / DSM 15013</strain>
    </source>
</reference>
<organism evidence="1 2">
    <name type="scientific">Shewanella denitrificans (strain OS217 / ATCC BAA-1090 / DSM 15013)</name>
    <dbReference type="NCBI Taxonomy" id="318161"/>
    <lineage>
        <taxon>Bacteria</taxon>
        <taxon>Pseudomonadati</taxon>
        <taxon>Pseudomonadota</taxon>
        <taxon>Gammaproteobacteria</taxon>
        <taxon>Alteromonadales</taxon>
        <taxon>Shewanellaceae</taxon>
        <taxon>Shewanella</taxon>
    </lineage>
</organism>
<dbReference type="KEGG" id="sdn:Sden_3162"/>
<name>Q12JD8_SHEDO</name>
<protein>
    <submittedName>
        <fullName evidence="1">Uncharacterized protein</fullName>
    </submittedName>
</protein>
<proteinExistence type="predicted"/>
<dbReference type="OrthoDB" id="6269414at2"/>
<dbReference type="EMBL" id="CP000302">
    <property type="protein sequence ID" value="ABE56438.1"/>
    <property type="molecule type" value="Genomic_DNA"/>
</dbReference>
<evidence type="ECO:0000313" key="1">
    <source>
        <dbReference type="EMBL" id="ABE56438.1"/>
    </source>
</evidence>
<dbReference type="eggNOG" id="ENOG5032B62">
    <property type="taxonomic scope" value="Bacteria"/>
</dbReference>
<accession>Q12JD8</accession>
<keyword evidence="2" id="KW-1185">Reference proteome</keyword>
<sequence>MAISINSSSIPVNTSNGDLGVKVAQLAKEQQKAEGEIAVKLIEAATPVGNSGHNINTTA</sequence>
<dbReference type="HOGENOM" id="CLU_206422_0_0_6"/>
<dbReference type="RefSeq" id="WP_011497583.1">
    <property type="nucleotide sequence ID" value="NC_007954.1"/>
</dbReference>
<gene>
    <name evidence="1" type="ordered locus">Sden_3162</name>
</gene>
<evidence type="ECO:0000313" key="2">
    <source>
        <dbReference type="Proteomes" id="UP000001982"/>
    </source>
</evidence>